<protein>
    <submittedName>
        <fullName evidence="3">Integral membrane protein</fullName>
    </submittedName>
</protein>
<dbReference type="PATRIC" id="fig|1300342.3.peg.1331"/>
<feature type="transmembrane region" description="Helical" evidence="1">
    <location>
        <begin position="210"/>
        <end position="232"/>
    </location>
</feature>
<dbReference type="PANTHER" id="PTHR22911">
    <property type="entry name" value="ACYL-MALONYL CONDENSING ENZYME-RELATED"/>
    <property type="match status" value="1"/>
</dbReference>
<name>A0A160DSW1_9GAMM</name>
<keyword evidence="1" id="KW-0472">Membrane</keyword>
<accession>A0A160DSW1</accession>
<proteinExistence type="predicted"/>
<feature type="transmembrane region" description="Helical" evidence="1">
    <location>
        <begin position="147"/>
        <end position="164"/>
    </location>
</feature>
<dbReference type="RefSeq" id="WP_067645560.1">
    <property type="nucleotide sequence ID" value="NZ_CP015249.1"/>
</dbReference>
<dbReference type="InterPro" id="IPR037185">
    <property type="entry name" value="EmrE-like"/>
</dbReference>
<evidence type="ECO:0000313" key="4">
    <source>
        <dbReference type="Proteomes" id="UP000076830"/>
    </source>
</evidence>
<sequence length="297" mass="31575">MLARTRAHWQIHFCVLLWGFTAILGKLITLPALALVWWRMLIVVAVLLALPWVWRGLARMPPRLVLAYAGIGVLVALHWLTFYGAIKLANASVAATCIALAPVFLALVEPLVARRRFDWRELLIGVAVVPGVALVVGGIPAAMRQGVVVGIVSALLVALFGSLNKRLVEQADPLPVTCVELGAGTLFLTGLALLWPGAGSSFAVPGGSDAVLLLVLALACTLLPFALSLVALRHLSAFSAQLAVNLEPVYAVVLAIVLLGEQHELGRAFYLGVAIIVGAVFIHPLLVARQTVARERA</sequence>
<feature type="transmembrane region" description="Helical" evidence="1">
    <location>
        <begin position="92"/>
        <end position="113"/>
    </location>
</feature>
<keyword evidence="4" id="KW-1185">Reference proteome</keyword>
<evidence type="ECO:0000259" key="2">
    <source>
        <dbReference type="Pfam" id="PF00892"/>
    </source>
</evidence>
<feature type="transmembrane region" description="Helical" evidence="1">
    <location>
        <begin position="122"/>
        <end position="141"/>
    </location>
</feature>
<evidence type="ECO:0000313" key="3">
    <source>
        <dbReference type="EMBL" id="ANB17395.1"/>
    </source>
</evidence>
<feature type="transmembrane region" description="Helical" evidence="1">
    <location>
        <begin position="66"/>
        <end position="86"/>
    </location>
</feature>
<dbReference type="EMBL" id="CP015249">
    <property type="protein sequence ID" value="ANB17395.1"/>
    <property type="molecule type" value="Genomic_DNA"/>
</dbReference>
<feature type="transmembrane region" description="Helical" evidence="1">
    <location>
        <begin position="176"/>
        <end position="198"/>
    </location>
</feature>
<evidence type="ECO:0000256" key="1">
    <source>
        <dbReference type="SAM" id="Phobius"/>
    </source>
</evidence>
<dbReference type="STRING" id="1300342.I596_1367"/>
<dbReference type="OrthoDB" id="9150437at2"/>
<dbReference type="PANTHER" id="PTHR22911:SF79">
    <property type="entry name" value="MOBA-LIKE NTP TRANSFERASE DOMAIN-CONTAINING PROTEIN"/>
    <property type="match status" value="1"/>
</dbReference>
<dbReference type="KEGG" id="dko:I596_1367"/>
<feature type="transmembrane region" description="Helical" evidence="1">
    <location>
        <begin position="268"/>
        <end position="288"/>
    </location>
</feature>
<dbReference type="SUPFAM" id="SSF103481">
    <property type="entry name" value="Multidrug resistance efflux transporter EmrE"/>
    <property type="match status" value="2"/>
</dbReference>
<feature type="transmembrane region" description="Helical" evidence="1">
    <location>
        <begin position="36"/>
        <end position="54"/>
    </location>
</feature>
<dbReference type="GO" id="GO:0016020">
    <property type="term" value="C:membrane"/>
    <property type="evidence" value="ECO:0007669"/>
    <property type="project" value="InterPro"/>
</dbReference>
<keyword evidence="1" id="KW-1133">Transmembrane helix</keyword>
<organism evidence="3 4">
    <name type="scientific">Dokdonella koreensis DS-123</name>
    <dbReference type="NCBI Taxonomy" id="1300342"/>
    <lineage>
        <taxon>Bacteria</taxon>
        <taxon>Pseudomonadati</taxon>
        <taxon>Pseudomonadota</taxon>
        <taxon>Gammaproteobacteria</taxon>
        <taxon>Lysobacterales</taxon>
        <taxon>Rhodanobacteraceae</taxon>
        <taxon>Dokdonella</taxon>
    </lineage>
</organism>
<dbReference type="InterPro" id="IPR000620">
    <property type="entry name" value="EamA_dom"/>
</dbReference>
<dbReference type="Proteomes" id="UP000076830">
    <property type="component" value="Chromosome"/>
</dbReference>
<reference evidence="3 4" key="1">
    <citation type="submission" date="2016-04" db="EMBL/GenBank/DDBJ databases">
        <title>Complete genome sequence of Dokdonella koreensis DS-123T.</title>
        <authorList>
            <person name="Kim J.F."/>
            <person name="Lee H."/>
            <person name="Kwak M.-J."/>
        </authorList>
    </citation>
    <scope>NUCLEOTIDE SEQUENCE [LARGE SCALE GENOMIC DNA]</scope>
    <source>
        <strain evidence="3 4">DS-123</strain>
    </source>
</reference>
<gene>
    <name evidence="3" type="ORF">I596_1367</name>
</gene>
<feature type="transmembrane region" description="Helical" evidence="1">
    <location>
        <begin position="244"/>
        <end position="262"/>
    </location>
</feature>
<keyword evidence="1" id="KW-0812">Transmembrane</keyword>
<feature type="transmembrane region" description="Helical" evidence="1">
    <location>
        <begin position="12"/>
        <end position="30"/>
    </location>
</feature>
<dbReference type="AlphaFoldDB" id="A0A160DSW1"/>
<feature type="domain" description="EamA" evidence="2">
    <location>
        <begin position="146"/>
        <end position="281"/>
    </location>
</feature>
<dbReference type="Pfam" id="PF00892">
    <property type="entry name" value="EamA"/>
    <property type="match status" value="2"/>
</dbReference>
<feature type="domain" description="EamA" evidence="2">
    <location>
        <begin position="14"/>
        <end position="136"/>
    </location>
</feature>